<dbReference type="CDD" id="cd16383">
    <property type="entry name" value="GUN4"/>
    <property type="match status" value="1"/>
</dbReference>
<feature type="domain" description="CHAT" evidence="3">
    <location>
        <begin position="7"/>
        <end position="163"/>
    </location>
</feature>
<dbReference type="Gene3D" id="1.10.10.1770">
    <property type="entry name" value="Gun4-like"/>
    <property type="match status" value="1"/>
</dbReference>
<evidence type="ECO:0000313" key="5">
    <source>
        <dbReference type="Proteomes" id="UP000629098"/>
    </source>
</evidence>
<dbReference type="Pfam" id="PF05419">
    <property type="entry name" value="GUN4"/>
    <property type="match status" value="1"/>
</dbReference>
<dbReference type="PANTHER" id="PTHR34800:SF1">
    <property type="entry name" value="TETRAPYRROLE-BINDING PROTEIN, CHLOROPLASTIC"/>
    <property type="match status" value="1"/>
</dbReference>
<feature type="compositionally biased region" description="Basic and acidic residues" evidence="1">
    <location>
        <begin position="191"/>
        <end position="201"/>
    </location>
</feature>
<dbReference type="AlphaFoldDB" id="A0A8J7BWT6"/>
<dbReference type="Proteomes" id="UP000629098">
    <property type="component" value="Unassembled WGS sequence"/>
</dbReference>
<dbReference type="Gene3D" id="1.25.40.620">
    <property type="match status" value="1"/>
</dbReference>
<sequence length="437" mass="49895">MQNNNTQTRKILLLSANPKGTSQLRLDEEMREIKEGLRRSKKRDLYLIDTAEAVRYRDIHRAILDYEPHIIHFCGHGAGEEGLAFEDETGQIKLVDAKALADLFQLFADQVECVVLNACYSKYQAEEISRYIQYVVGMNRAIQDKAAIEFAVGFYDALGAGRNYEFAYKLGCNAILRAGIPQNLIPQLLPERKNSPTEKSPHPGSPINTPSLGYELIEVREAAPAMTPEFHLIKEEHKNEKALLHFQQLLDLKEADVAPIKAQMLAQCRIEEQPAQISTGEAGQANKKDKQEIEYTRLRDLLKSGQLREADEETALLMQKIAGRKKQAWVDKTTIKNFPCAELNTIDCLWLEYSKDRFGLSVQQQIFVNVNHNWDEFGERVGWCGRKGWFNQGEIYWKPYAGLSFSSTAPVGHLPILVVWEWRENLLSRLQTCQQEL</sequence>
<dbReference type="PANTHER" id="PTHR34800">
    <property type="entry name" value="TETRAPYRROLE-BINDING PROTEIN, CHLOROPLASTIC"/>
    <property type="match status" value="1"/>
</dbReference>
<feature type="region of interest" description="Disordered" evidence="1">
    <location>
        <begin position="191"/>
        <end position="210"/>
    </location>
</feature>
<dbReference type="SUPFAM" id="SSF140869">
    <property type="entry name" value="GUN4-like"/>
    <property type="match status" value="1"/>
</dbReference>
<reference evidence="4" key="1">
    <citation type="submission" date="2020-09" db="EMBL/GenBank/DDBJ databases">
        <title>Iningainema tapete sp. nov. (Scytonemataceae, Cyanobacteria) from greenhouses in central Florida (USA) produces two types of nodularin with biosynthetic potential for microcystin-LR and anabaenopeptins.</title>
        <authorList>
            <person name="Berthold D.E."/>
            <person name="Lefler F.W."/>
            <person name="Huang I.-S."/>
            <person name="Abdulla H."/>
            <person name="Zimba P.V."/>
            <person name="Laughinghouse H.D. IV."/>
        </authorList>
    </citation>
    <scope>NUCLEOTIDE SEQUENCE</scope>
    <source>
        <strain evidence="4">BLCCT55</strain>
    </source>
</reference>
<dbReference type="EMBL" id="JACXAE010000039">
    <property type="protein sequence ID" value="MBD2772427.1"/>
    <property type="molecule type" value="Genomic_DNA"/>
</dbReference>
<evidence type="ECO:0000256" key="1">
    <source>
        <dbReference type="SAM" id="MobiDB-lite"/>
    </source>
</evidence>
<proteinExistence type="predicted"/>
<evidence type="ECO:0000259" key="2">
    <source>
        <dbReference type="Pfam" id="PF05419"/>
    </source>
</evidence>
<dbReference type="Pfam" id="PF12770">
    <property type="entry name" value="CHAT"/>
    <property type="match status" value="1"/>
</dbReference>
<protein>
    <submittedName>
        <fullName evidence="4">GUN4 domain-containing protein</fullName>
    </submittedName>
</protein>
<accession>A0A8J7BWT6</accession>
<comment type="caution">
    <text evidence="4">The sequence shown here is derived from an EMBL/GenBank/DDBJ whole genome shotgun (WGS) entry which is preliminary data.</text>
</comment>
<dbReference type="RefSeq" id="WP_190826955.1">
    <property type="nucleotide sequence ID" value="NZ_CAWPPI010000039.1"/>
</dbReference>
<organism evidence="4 5">
    <name type="scientific">Iningainema tapete BLCC-T55</name>
    <dbReference type="NCBI Taxonomy" id="2748662"/>
    <lineage>
        <taxon>Bacteria</taxon>
        <taxon>Bacillati</taxon>
        <taxon>Cyanobacteriota</taxon>
        <taxon>Cyanophyceae</taxon>
        <taxon>Nostocales</taxon>
        <taxon>Scytonemataceae</taxon>
        <taxon>Iningainema tapete</taxon>
    </lineage>
</organism>
<dbReference type="InterPro" id="IPR008629">
    <property type="entry name" value="GUN4-like"/>
</dbReference>
<dbReference type="InterPro" id="IPR037215">
    <property type="entry name" value="GUN4-like_sf"/>
</dbReference>
<dbReference type="InterPro" id="IPR024983">
    <property type="entry name" value="CHAT_dom"/>
</dbReference>
<name>A0A8J7BWT6_9CYAN</name>
<evidence type="ECO:0000313" key="4">
    <source>
        <dbReference type="EMBL" id="MBD2772427.1"/>
    </source>
</evidence>
<evidence type="ECO:0000259" key="3">
    <source>
        <dbReference type="Pfam" id="PF12770"/>
    </source>
</evidence>
<feature type="domain" description="GUN4-like" evidence="2">
    <location>
        <begin position="290"/>
        <end position="418"/>
    </location>
</feature>
<gene>
    <name evidence="4" type="ORF">ICL16_10145</name>
</gene>
<dbReference type="GO" id="GO:0046906">
    <property type="term" value="F:tetrapyrrole binding"/>
    <property type="evidence" value="ECO:0007669"/>
    <property type="project" value="TreeGrafter"/>
</dbReference>
<keyword evidence="5" id="KW-1185">Reference proteome</keyword>